<keyword evidence="17" id="KW-1208">Phospholipid metabolism</keyword>
<keyword evidence="19" id="KW-0812">Transmembrane</keyword>
<dbReference type="EMBL" id="JH993014">
    <property type="protein sequence ID" value="EKX42810.1"/>
    <property type="molecule type" value="Genomic_DNA"/>
</dbReference>
<evidence type="ECO:0000256" key="11">
    <source>
        <dbReference type="ARBA" id="ARBA00022792"/>
    </source>
</evidence>
<keyword evidence="12" id="KW-0460">Magnesium</keyword>
<evidence type="ECO:0000256" key="16">
    <source>
        <dbReference type="ARBA" id="ARBA00023209"/>
    </source>
</evidence>
<comment type="similarity">
    <text evidence="5">Belongs to the TAM41 family.</text>
</comment>
<keyword evidence="8" id="KW-0444">Lipid biosynthesis</keyword>
<dbReference type="AlphaFoldDB" id="L1J411"/>
<evidence type="ECO:0000256" key="4">
    <source>
        <dbReference type="ARBA" id="ARBA00005189"/>
    </source>
</evidence>
<dbReference type="PANTHER" id="PTHR13619:SF0">
    <property type="entry name" value="PHOSPHATIDATE CYTIDYLYLTRANSFERASE, MITOCHONDRIAL"/>
    <property type="match status" value="1"/>
</dbReference>
<dbReference type="OrthoDB" id="341477at2759"/>
<dbReference type="PIRSF" id="PIRSF028840">
    <property type="entry name" value="Mmp37"/>
    <property type="match status" value="1"/>
</dbReference>
<evidence type="ECO:0000256" key="7">
    <source>
        <dbReference type="ARBA" id="ARBA00018337"/>
    </source>
</evidence>
<comment type="pathway">
    <text evidence="3">Phospholipid metabolism; CDP-diacylglycerol biosynthesis; CDP-diacylglycerol from sn-glycerol 3-phosphate: step 3/3.</text>
</comment>
<dbReference type="GeneID" id="17299554"/>
<evidence type="ECO:0000256" key="13">
    <source>
        <dbReference type="ARBA" id="ARBA00023098"/>
    </source>
</evidence>
<keyword evidence="22" id="KW-1185">Reference proteome</keyword>
<dbReference type="GO" id="GO:0032049">
    <property type="term" value="P:cardiolipin biosynthetic process"/>
    <property type="evidence" value="ECO:0007669"/>
    <property type="project" value="InterPro"/>
</dbReference>
<reference evidence="20 22" key="1">
    <citation type="journal article" date="2012" name="Nature">
        <title>Algal genomes reveal evolutionary mosaicism and the fate of nucleomorphs.</title>
        <authorList>
            <consortium name="DOE Joint Genome Institute"/>
            <person name="Curtis B.A."/>
            <person name="Tanifuji G."/>
            <person name="Burki F."/>
            <person name="Gruber A."/>
            <person name="Irimia M."/>
            <person name="Maruyama S."/>
            <person name="Arias M.C."/>
            <person name="Ball S.G."/>
            <person name="Gile G.H."/>
            <person name="Hirakawa Y."/>
            <person name="Hopkins J.F."/>
            <person name="Kuo A."/>
            <person name="Rensing S.A."/>
            <person name="Schmutz J."/>
            <person name="Symeonidi A."/>
            <person name="Elias M."/>
            <person name="Eveleigh R.J."/>
            <person name="Herman E.K."/>
            <person name="Klute M.J."/>
            <person name="Nakayama T."/>
            <person name="Obornik M."/>
            <person name="Reyes-Prieto A."/>
            <person name="Armbrust E.V."/>
            <person name="Aves S.J."/>
            <person name="Beiko R.G."/>
            <person name="Coutinho P."/>
            <person name="Dacks J.B."/>
            <person name="Durnford D.G."/>
            <person name="Fast N.M."/>
            <person name="Green B.R."/>
            <person name="Grisdale C.J."/>
            <person name="Hempel F."/>
            <person name="Henrissat B."/>
            <person name="Hoppner M.P."/>
            <person name="Ishida K."/>
            <person name="Kim E."/>
            <person name="Koreny L."/>
            <person name="Kroth P.G."/>
            <person name="Liu Y."/>
            <person name="Malik S.B."/>
            <person name="Maier U.G."/>
            <person name="McRose D."/>
            <person name="Mock T."/>
            <person name="Neilson J.A."/>
            <person name="Onodera N.T."/>
            <person name="Poole A.M."/>
            <person name="Pritham E.J."/>
            <person name="Richards T.A."/>
            <person name="Rocap G."/>
            <person name="Roy S.W."/>
            <person name="Sarai C."/>
            <person name="Schaack S."/>
            <person name="Shirato S."/>
            <person name="Slamovits C.H."/>
            <person name="Spencer D.F."/>
            <person name="Suzuki S."/>
            <person name="Worden A.Z."/>
            <person name="Zauner S."/>
            <person name="Barry K."/>
            <person name="Bell C."/>
            <person name="Bharti A.K."/>
            <person name="Crow J.A."/>
            <person name="Grimwood J."/>
            <person name="Kramer R."/>
            <person name="Lindquist E."/>
            <person name="Lucas S."/>
            <person name="Salamov A."/>
            <person name="McFadden G.I."/>
            <person name="Lane C.E."/>
            <person name="Keeling P.J."/>
            <person name="Gray M.W."/>
            <person name="Grigoriev I.V."/>
            <person name="Archibald J.M."/>
        </authorList>
    </citation>
    <scope>NUCLEOTIDE SEQUENCE</scope>
    <source>
        <strain evidence="20 22">CCMP2712</strain>
    </source>
</reference>
<dbReference type="GO" id="GO:0005743">
    <property type="term" value="C:mitochondrial inner membrane"/>
    <property type="evidence" value="ECO:0007669"/>
    <property type="project" value="UniProtKB-SubCell"/>
</dbReference>
<evidence type="ECO:0000256" key="12">
    <source>
        <dbReference type="ARBA" id="ARBA00022842"/>
    </source>
</evidence>
<comment type="cofactor">
    <cofactor evidence="1">
        <name>Mg(2+)</name>
        <dbReference type="ChEBI" id="CHEBI:18420"/>
    </cofactor>
</comment>
<evidence type="ECO:0000256" key="14">
    <source>
        <dbReference type="ARBA" id="ARBA00023128"/>
    </source>
</evidence>
<keyword evidence="16" id="KW-0594">Phospholipid biosynthesis</keyword>
<evidence type="ECO:0000256" key="15">
    <source>
        <dbReference type="ARBA" id="ARBA00023136"/>
    </source>
</evidence>
<evidence type="ECO:0000256" key="3">
    <source>
        <dbReference type="ARBA" id="ARBA00005119"/>
    </source>
</evidence>
<dbReference type="EnsemblProtists" id="EKX42810">
    <property type="protein sequence ID" value="EKX42810"/>
    <property type="gene ID" value="GUITHDRAFT_111181"/>
</dbReference>
<dbReference type="RefSeq" id="XP_005829790.1">
    <property type="nucleotide sequence ID" value="XM_005829733.1"/>
</dbReference>
<evidence type="ECO:0000256" key="17">
    <source>
        <dbReference type="ARBA" id="ARBA00023264"/>
    </source>
</evidence>
<keyword evidence="14" id="KW-0496">Mitochondrion</keyword>
<evidence type="ECO:0000313" key="22">
    <source>
        <dbReference type="Proteomes" id="UP000011087"/>
    </source>
</evidence>
<dbReference type="PANTHER" id="PTHR13619">
    <property type="entry name" value="PHOSPHATIDATE CYTIDYLYLTRANSFERASE, MITOCHONDRIAL"/>
    <property type="match status" value="1"/>
</dbReference>
<proteinExistence type="inferred from homology"/>
<dbReference type="eggNOG" id="KOG2986">
    <property type="taxonomic scope" value="Eukaryota"/>
</dbReference>
<keyword evidence="10" id="KW-0548">Nucleotidyltransferase</keyword>
<dbReference type="GO" id="GO:0004605">
    <property type="term" value="F:phosphatidate cytidylyltransferase activity"/>
    <property type="evidence" value="ECO:0007669"/>
    <property type="project" value="UniProtKB-EC"/>
</dbReference>
<evidence type="ECO:0000256" key="9">
    <source>
        <dbReference type="ARBA" id="ARBA00022679"/>
    </source>
</evidence>
<dbReference type="Pfam" id="PF09139">
    <property type="entry name" value="Tam41_Mmp37"/>
    <property type="match status" value="1"/>
</dbReference>
<evidence type="ECO:0000256" key="6">
    <source>
        <dbReference type="ARBA" id="ARBA00012487"/>
    </source>
</evidence>
<evidence type="ECO:0000256" key="5">
    <source>
        <dbReference type="ARBA" id="ARBA00005458"/>
    </source>
</evidence>
<reference evidence="22" key="2">
    <citation type="submission" date="2012-11" db="EMBL/GenBank/DDBJ databases">
        <authorList>
            <person name="Kuo A."/>
            <person name="Curtis B.A."/>
            <person name="Tanifuji G."/>
            <person name="Burki F."/>
            <person name="Gruber A."/>
            <person name="Irimia M."/>
            <person name="Maruyama S."/>
            <person name="Arias M.C."/>
            <person name="Ball S.G."/>
            <person name="Gile G.H."/>
            <person name="Hirakawa Y."/>
            <person name="Hopkins J.F."/>
            <person name="Rensing S.A."/>
            <person name="Schmutz J."/>
            <person name="Symeonidi A."/>
            <person name="Elias M."/>
            <person name="Eveleigh R.J."/>
            <person name="Herman E.K."/>
            <person name="Klute M.J."/>
            <person name="Nakayama T."/>
            <person name="Obornik M."/>
            <person name="Reyes-Prieto A."/>
            <person name="Armbrust E.V."/>
            <person name="Aves S.J."/>
            <person name="Beiko R.G."/>
            <person name="Coutinho P."/>
            <person name="Dacks J.B."/>
            <person name="Durnford D.G."/>
            <person name="Fast N.M."/>
            <person name="Green B.R."/>
            <person name="Grisdale C."/>
            <person name="Hempe F."/>
            <person name="Henrissat B."/>
            <person name="Hoppner M.P."/>
            <person name="Ishida K.-I."/>
            <person name="Kim E."/>
            <person name="Koreny L."/>
            <person name="Kroth P.G."/>
            <person name="Liu Y."/>
            <person name="Malik S.-B."/>
            <person name="Maier U.G."/>
            <person name="McRose D."/>
            <person name="Mock T."/>
            <person name="Neilson J.A."/>
            <person name="Onodera N.T."/>
            <person name="Poole A.M."/>
            <person name="Pritham E.J."/>
            <person name="Richards T.A."/>
            <person name="Rocap G."/>
            <person name="Roy S.W."/>
            <person name="Sarai C."/>
            <person name="Schaack S."/>
            <person name="Shirato S."/>
            <person name="Slamovits C.H."/>
            <person name="Spencer D.F."/>
            <person name="Suzuki S."/>
            <person name="Worden A.Z."/>
            <person name="Zauner S."/>
            <person name="Barry K."/>
            <person name="Bell C."/>
            <person name="Bharti A.K."/>
            <person name="Crow J.A."/>
            <person name="Grimwood J."/>
            <person name="Kramer R."/>
            <person name="Lindquist E."/>
            <person name="Lucas S."/>
            <person name="Salamov A."/>
            <person name="McFadden G.I."/>
            <person name="Lane C.E."/>
            <person name="Keeling P.J."/>
            <person name="Gray M.W."/>
            <person name="Grigoriev I.V."/>
            <person name="Archibald J.M."/>
        </authorList>
    </citation>
    <scope>NUCLEOTIDE SEQUENCE</scope>
    <source>
        <strain evidence="22">CCMP2712</strain>
    </source>
</reference>
<evidence type="ECO:0000256" key="19">
    <source>
        <dbReference type="SAM" id="Phobius"/>
    </source>
</evidence>
<evidence type="ECO:0000256" key="1">
    <source>
        <dbReference type="ARBA" id="ARBA00001946"/>
    </source>
</evidence>
<dbReference type="Proteomes" id="UP000011087">
    <property type="component" value="Unassembled WGS sequence"/>
</dbReference>
<evidence type="ECO:0000256" key="18">
    <source>
        <dbReference type="ARBA" id="ARBA00029893"/>
    </source>
</evidence>
<dbReference type="EC" id="2.7.7.41" evidence="6"/>
<feature type="transmembrane region" description="Helical" evidence="19">
    <location>
        <begin position="307"/>
        <end position="326"/>
    </location>
</feature>
<comment type="pathway">
    <text evidence="4">Lipid metabolism.</text>
</comment>
<gene>
    <name evidence="20" type="ORF">GUITHDRAFT_111181</name>
</gene>
<dbReference type="KEGG" id="gtt:GUITHDRAFT_111181"/>
<dbReference type="GO" id="GO:0016024">
    <property type="term" value="P:CDP-diacylglycerol biosynthetic process"/>
    <property type="evidence" value="ECO:0007669"/>
    <property type="project" value="UniProtKB-UniPathway"/>
</dbReference>
<keyword evidence="11" id="KW-0999">Mitochondrion inner membrane</keyword>
<evidence type="ECO:0000256" key="8">
    <source>
        <dbReference type="ARBA" id="ARBA00022516"/>
    </source>
</evidence>
<reference evidence="21" key="3">
    <citation type="submission" date="2015-06" db="UniProtKB">
        <authorList>
            <consortium name="EnsemblProtists"/>
        </authorList>
    </citation>
    <scope>IDENTIFICATION</scope>
</reference>
<keyword evidence="9" id="KW-0808">Transferase</keyword>
<dbReference type="STRING" id="905079.L1J411"/>
<dbReference type="PaxDb" id="55529-EKX42810"/>
<dbReference type="HOGENOM" id="CLU_030279_1_1_1"/>
<name>L1J411_GUITC</name>
<evidence type="ECO:0000256" key="2">
    <source>
        <dbReference type="ARBA" id="ARBA00004443"/>
    </source>
</evidence>
<protein>
    <recommendedName>
        <fullName evidence="7">Phosphatidate cytidylyltransferase, mitochondrial</fullName>
        <ecNumber evidence="6">2.7.7.41</ecNumber>
    </recommendedName>
    <alternativeName>
        <fullName evidence="18">CDP-diacylglycerol synthase</fullName>
    </alternativeName>
</protein>
<evidence type="ECO:0000313" key="21">
    <source>
        <dbReference type="EnsemblProtists" id="EKX42810"/>
    </source>
</evidence>
<dbReference type="UniPathway" id="UPA00557">
    <property type="reaction ID" value="UER00614"/>
</dbReference>
<accession>L1J411</accession>
<keyword evidence="15 19" id="KW-0472">Membrane</keyword>
<evidence type="ECO:0000313" key="20">
    <source>
        <dbReference type="EMBL" id="EKX42810.1"/>
    </source>
</evidence>
<comment type="subcellular location">
    <subcellularLocation>
        <location evidence="2">Mitochondrion inner membrane</location>
        <topology evidence="2">Peripheral membrane protein</topology>
        <orientation evidence="2">Matrix side</orientation>
    </subcellularLocation>
</comment>
<evidence type="ECO:0000256" key="10">
    <source>
        <dbReference type="ARBA" id="ARBA00022695"/>
    </source>
</evidence>
<keyword evidence="13" id="KW-0443">Lipid metabolism</keyword>
<dbReference type="OMA" id="HAENMHR"/>
<keyword evidence="19" id="KW-1133">Transmembrane helix</keyword>
<dbReference type="InterPro" id="IPR015222">
    <property type="entry name" value="Tam41"/>
</dbReference>
<organism evidence="20">
    <name type="scientific">Guillardia theta (strain CCMP2712)</name>
    <name type="common">Cryptophyte</name>
    <dbReference type="NCBI Taxonomy" id="905079"/>
    <lineage>
        <taxon>Eukaryota</taxon>
        <taxon>Cryptophyceae</taxon>
        <taxon>Pyrenomonadales</taxon>
        <taxon>Geminigeraceae</taxon>
        <taxon>Guillardia</taxon>
    </lineage>
</organism>
<sequence>MGELRWLLERLPRVSYAVAYGSAVMKQKGYKGSNMVDYIFAIENAAEWHTENWKRNGLRHYSMLGMLGGESLYRIQEVGAGVYFNVPSPDDGRKTKYAVISKSRLCSELREWKNLYISGRLQKPVETLVYDEDVESANQQNLRNALATALLLLPEKFDQNLLYTTISAISYTGDPRMGAGEHPDKPKQIAEGQIERFQSLYQPAVDEHAGNLTVVQSSGHPSTLQFEQDTSPMRRAALFTQLPQEILSRAARRCGLSSQGEMMPMEAQRQELMTAISRKPDIVHDLLQDGISSIVTPAAKAQMIKGVFSFGLSTSVLYVMMLLSVISQKPHA</sequence>